<protein>
    <submittedName>
        <fullName evidence="2">Uncharacterized protein</fullName>
    </submittedName>
</protein>
<organism evidence="2 3">
    <name type="scientific">Epicoccum nigrum</name>
    <name type="common">Soil fungus</name>
    <name type="synonym">Epicoccum purpurascens</name>
    <dbReference type="NCBI Taxonomy" id="105696"/>
    <lineage>
        <taxon>Eukaryota</taxon>
        <taxon>Fungi</taxon>
        <taxon>Dikarya</taxon>
        <taxon>Ascomycota</taxon>
        <taxon>Pezizomycotina</taxon>
        <taxon>Dothideomycetes</taxon>
        <taxon>Pleosporomycetidae</taxon>
        <taxon>Pleosporales</taxon>
        <taxon>Pleosporineae</taxon>
        <taxon>Didymellaceae</taxon>
        <taxon>Epicoccum</taxon>
    </lineage>
</organism>
<evidence type="ECO:0000313" key="3">
    <source>
        <dbReference type="Proteomes" id="UP000193240"/>
    </source>
</evidence>
<gene>
    <name evidence="2" type="ORF">B5807_05504</name>
</gene>
<reference evidence="2 3" key="1">
    <citation type="journal article" date="2017" name="Genome Announc.">
        <title>Genome sequence of the saprophytic ascomycete Epicoccum nigrum ICMP 19927 strain isolated from New Zealand.</title>
        <authorList>
            <person name="Fokin M."/>
            <person name="Fleetwood D."/>
            <person name="Weir B.S."/>
            <person name="Villas-Boas S.G."/>
        </authorList>
    </citation>
    <scope>NUCLEOTIDE SEQUENCE [LARGE SCALE GENOMIC DNA]</scope>
    <source>
        <strain evidence="2 3">ICMP 19927</strain>
    </source>
</reference>
<dbReference type="Proteomes" id="UP000193240">
    <property type="component" value="Unassembled WGS sequence"/>
</dbReference>
<keyword evidence="1" id="KW-0732">Signal</keyword>
<proteinExistence type="predicted"/>
<sequence length="158" mass="14895">MKSFAFSAVVLAAGVSAQYSASTPAAEMASYGASTPAASSPMAAQSSMAPAPMPMPSVSTTLTAHAGCPTGPAPDVVVTRSNAPVPSCAGGANETKPSIVTMPGYGPPMPSGGMGSGGMGGNGSATMSGPPAMFTGAAGQNVVSGVLAVVAGLAAFAL</sequence>
<dbReference type="AlphaFoldDB" id="A0A1Y2LZ60"/>
<feature type="signal peptide" evidence="1">
    <location>
        <begin position="1"/>
        <end position="17"/>
    </location>
</feature>
<evidence type="ECO:0000313" key="2">
    <source>
        <dbReference type="EMBL" id="OSS49170.1"/>
    </source>
</evidence>
<feature type="chain" id="PRO_5013028323" evidence="1">
    <location>
        <begin position="18"/>
        <end position="158"/>
    </location>
</feature>
<accession>A0A1Y2LZ60</accession>
<dbReference type="InParanoid" id="A0A1Y2LZ60"/>
<evidence type="ECO:0000256" key="1">
    <source>
        <dbReference type="SAM" id="SignalP"/>
    </source>
</evidence>
<name>A0A1Y2LZ60_EPING</name>
<dbReference type="EMBL" id="KZ107844">
    <property type="protein sequence ID" value="OSS49170.1"/>
    <property type="molecule type" value="Genomic_DNA"/>
</dbReference>
<keyword evidence="3" id="KW-1185">Reference proteome</keyword>